<evidence type="ECO:0000256" key="7">
    <source>
        <dbReference type="ARBA" id="ARBA00023033"/>
    </source>
</evidence>
<dbReference type="InterPro" id="IPR050121">
    <property type="entry name" value="Cytochrome_P450_monoxygenase"/>
</dbReference>
<dbReference type="InterPro" id="IPR002401">
    <property type="entry name" value="Cyt_P450_E_grp-I"/>
</dbReference>
<evidence type="ECO:0000256" key="1">
    <source>
        <dbReference type="ARBA" id="ARBA00001971"/>
    </source>
</evidence>
<organism evidence="8 9">
    <name type="scientific">Marasmiellus scandens</name>
    <dbReference type="NCBI Taxonomy" id="2682957"/>
    <lineage>
        <taxon>Eukaryota</taxon>
        <taxon>Fungi</taxon>
        <taxon>Dikarya</taxon>
        <taxon>Basidiomycota</taxon>
        <taxon>Agaricomycotina</taxon>
        <taxon>Agaricomycetes</taxon>
        <taxon>Agaricomycetidae</taxon>
        <taxon>Agaricales</taxon>
        <taxon>Marasmiineae</taxon>
        <taxon>Omphalotaceae</taxon>
        <taxon>Marasmiellus</taxon>
    </lineage>
</organism>
<comment type="similarity">
    <text evidence="3">Belongs to the cytochrome P450 family.</text>
</comment>
<dbReference type="InterPro" id="IPR036396">
    <property type="entry name" value="Cyt_P450_sf"/>
</dbReference>
<comment type="caution">
    <text evidence="8">The sequence shown here is derived from an EMBL/GenBank/DDBJ whole genome shotgun (WGS) entry which is preliminary data.</text>
</comment>
<dbReference type="EMBL" id="JBANRG010000014">
    <property type="protein sequence ID" value="KAK7460940.1"/>
    <property type="molecule type" value="Genomic_DNA"/>
</dbReference>
<dbReference type="Pfam" id="PF00067">
    <property type="entry name" value="p450"/>
    <property type="match status" value="1"/>
</dbReference>
<name>A0ABR1JGX5_9AGAR</name>
<accession>A0ABR1JGX5</accession>
<evidence type="ECO:0000256" key="4">
    <source>
        <dbReference type="ARBA" id="ARBA00022723"/>
    </source>
</evidence>
<evidence type="ECO:0000313" key="9">
    <source>
        <dbReference type="Proteomes" id="UP001498398"/>
    </source>
</evidence>
<keyword evidence="5" id="KW-0560">Oxidoreductase</keyword>
<sequence length="598" mass="66352">MFGAHLMTIRAARGDQTRILTAHSLTMISQCIPPDFTLQQLMLWPCFLGIATYLFLHFWDQTEPIKSTTAAKQALCAVGIGLALSSITPWMSHPESTGDSETSGFLSGIPSFRLRIVLKSYIVYLASLIVSVVGYRISPLHPLSGIPGPLFPRTSKLFGAWLAWRGNHHLKLKSWHDKYGPIVRTGPNEVSIVDADATHTVLGAGGIPKGQYYDGRTNLKSSAGTLLVLRGEEHANRRRLWNRGMGSDALKEYEGLISTRANTLIKKLEIMASSSSSIDIAKLISYFTFDFMADFSFGGGFELLRDSDSSGLLKVLDRFAVQSSIVCQIPWAAFFLDQVLPIGEDVNKFRRFAAEAAIQRAQAGASSKDLWYHLMDEAGLEKVKPPLANVVVDGSLAMVAGSDTTVSALSSLFYFLLSDLDCYRRLMEEVDAAYPAGTDPFDVSKHHELEFMKACINETLRLQPPLATNGSRQIPANSNGRSVAGWFLPPGTNIYIPPYSLHRDTRYWTSPELFMPDRWLDPNNKPVNSAAFIPFSYGPANCVGKTLAIQEMMMVMTSLLQRFHFSFAEDFCPETWPQNLHDHFVSTRGPLLVSVSYR</sequence>
<dbReference type="Gene3D" id="1.10.630.10">
    <property type="entry name" value="Cytochrome P450"/>
    <property type="match status" value="1"/>
</dbReference>
<dbReference type="PRINTS" id="PR00385">
    <property type="entry name" value="P450"/>
</dbReference>
<evidence type="ECO:0000313" key="8">
    <source>
        <dbReference type="EMBL" id="KAK7460940.1"/>
    </source>
</evidence>
<dbReference type="PANTHER" id="PTHR24305">
    <property type="entry name" value="CYTOCHROME P450"/>
    <property type="match status" value="1"/>
</dbReference>
<evidence type="ECO:0000256" key="2">
    <source>
        <dbReference type="ARBA" id="ARBA00005179"/>
    </source>
</evidence>
<reference evidence="8 9" key="1">
    <citation type="submission" date="2024-01" db="EMBL/GenBank/DDBJ databases">
        <title>A draft genome for the cacao thread blight pathogen Marasmiellus scandens.</title>
        <authorList>
            <person name="Baruah I.K."/>
            <person name="Leung J."/>
            <person name="Bukari Y."/>
            <person name="Amoako-Attah I."/>
            <person name="Meinhardt L.W."/>
            <person name="Bailey B.A."/>
            <person name="Cohen S.P."/>
        </authorList>
    </citation>
    <scope>NUCLEOTIDE SEQUENCE [LARGE SCALE GENOMIC DNA]</scope>
    <source>
        <strain evidence="8 9">GH-19</strain>
    </source>
</reference>
<comment type="cofactor">
    <cofactor evidence="1">
        <name>heme</name>
        <dbReference type="ChEBI" id="CHEBI:30413"/>
    </cofactor>
</comment>
<evidence type="ECO:0000256" key="3">
    <source>
        <dbReference type="ARBA" id="ARBA00010617"/>
    </source>
</evidence>
<dbReference type="PANTHER" id="PTHR24305:SF187">
    <property type="entry name" value="P450, PUTATIVE (EUROFUNG)-RELATED"/>
    <property type="match status" value="1"/>
</dbReference>
<evidence type="ECO:0008006" key="10">
    <source>
        <dbReference type="Google" id="ProtNLM"/>
    </source>
</evidence>
<comment type="pathway">
    <text evidence="2">Secondary metabolite biosynthesis.</text>
</comment>
<dbReference type="InterPro" id="IPR001128">
    <property type="entry name" value="Cyt_P450"/>
</dbReference>
<evidence type="ECO:0000256" key="5">
    <source>
        <dbReference type="ARBA" id="ARBA00023002"/>
    </source>
</evidence>
<protein>
    <recommendedName>
        <fullName evidence="10">Cytochrome P450</fullName>
    </recommendedName>
</protein>
<keyword evidence="9" id="KW-1185">Reference proteome</keyword>
<keyword evidence="6" id="KW-0408">Iron</keyword>
<dbReference type="Proteomes" id="UP001498398">
    <property type="component" value="Unassembled WGS sequence"/>
</dbReference>
<keyword evidence="4" id="KW-0479">Metal-binding</keyword>
<gene>
    <name evidence="8" type="ORF">VKT23_008868</name>
</gene>
<evidence type="ECO:0000256" key="6">
    <source>
        <dbReference type="ARBA" id="ARBA00023004"/>
    </source>
</evidence>
<proteinExistence type="inferred from homology"/>
<dbReference type="PRINTS" id="PR00463">
    <property type="entry name" value="EP450I"/>
</dbReference>
<dbReference type="SUPFAM" id="SSF48264">
    <property type="entry name" value="Cytochrome P450"/>
    <property type="match status" value="1"/>
</dbReference>
<keyword evidence="7" id="KW-0503">Monooxygenase</keyword>